<sequence length="160" mass="17747">MTDDVQIANRRLDASGNEALIGMARMGADAFGYTAELRIDRGLAQLLRLRVSQLNNCTYCLNLHYEAAREAGIPRAKIDTLTAWWETELHSEADQAALRYAEALTRAADTDRDAAFQRFHDALAAHFSPEEMLEIVAVVVNMNVWTRIKLAEGAMPGPAD</sequence>
<reference evidence="1" key="1">
    <citation type="submission" date="2024-03" db="EMBL/GenBank/DDBJ databases">
        <title>Novel Streptomyces species of biotechnological and ecological value are a feature of Machair soil.</title>
        <authorList>
            <person name="Prole J.R."/>
            <person name="Goodfellow M."/>
            <person name="Allenby N."/>
            <person name="Ward A.C."/>
        </authorList>
    </citation>
    <scope>NUCLEOTIDE SEQUENCE</scope>
    <source>
        <strain evidence="1">MS1.AVA.4</strain>
    </source>
</reference>
<accession>A0ACC6QV91</accession>
<dbReference type="EMBL" id="JBBKAI010000002">
    <property type="protein sequence ID" value="MEJ8662163.1"/>
    <property type="molecule type" value="Genomic_DNA"/>
</dbReference>
<dbReference type="Proteomes" id="UP001375539">
    <property type="component" value="Unassembled WGS sequence"/>
</dbReference>
<organism evidence="1 2">
    <name type="scientific">Streptomyces pratisoli</name>
    <dbReference type="NCBI Taxonomy" id="3139917"/>
    <lineage>
        <taxon>Bacteria</taxon>
        <taxon>Bacillati</taxon>
        <taxon>Actinomycetota</taxon>
        <taxon>Actinomycetes</taxon>
        <taxon>Kitasatosporales</taxon>
        <taxon>Streptomycetaceae</taxon>
        <taxon>Streptomyces</taxon>
    </lineage>
</organism>
<name>A0ACC6QV91_9ACTN</name>
<comment type="caution">
    <text evidence="1">The sequence shown here is derived from an EMBL/GenBank/DDBJ whole genome shotgun (WGS) entry which is preliminary data.</text>
</comment>
<evidence type="ECO:0000313" key="2">
    <source>
        <dbReference type="Proteomes" id="UP001375539"/>
    </source>
</evidence>
<keyword evidence="2" id="KW-1185">Reference proteome</keyword>
<gene>
    <name evidence="1" type="ORF">WKI58_37800</name>
</gene>
<evidence type="ECO:0000313" key="1">
    <source>
        <dbReference type="EMBL" id="MEJ8662163.1"/>
    </source>
</evidence>
<protein>
    <submittedName>
        <fullName evidence="1">Carboxymuconolactone decarboxylase family protein</fullName>
    </submittedName>
</protein>
<proteinExistence type="predicted"/>